<dbReference type="InterPro" id="IPR003595">
    <property type="entry name" value="Tyr_Pase_cat"/>
</dbReference>
<feature type="region of interest" description="Disordered" evidence="12">
    <location>
        <begin position="430"/>
        <end position="511"/>
    </location>
</feature>
<evidence type="ECO:0000256" key="6">
    <source>
        <dbReference type="ARBA" id="ARBA00023018"/>
    </source>
</evidence>
<dbReference type="AlphaFoldDB" id="A0A7R9IWC3"/>
<evidence type="ECO:0000256" key="8">
    <source>
        <dbReference type="ARBA" id="ARBA00023170"/>
    </source>
</evidence>
<dbReference type="SMART" id="SM00404">
    <property type="entry name" value="PTPc_motif"/>
    <property type="match status" value="1"/>
</dbReference>
<evidence type="ECO:0000256" key="3">
    <source>
        <dbReference type="ARBA" id="ARBA00022692"/>
    </source>
</evidence>
<protein>
    <submittedName>
        <fullName evidence="16">(California timema) hypothetical protein</fullName>
    </submittedName>
</protein>
<feature type="compositionally biased region" description="Basic and acidic residues" evidence="12">
    <location>
        <begin position="252"/>
        <end position="266"/>
    </location>
</feature>
<reference evidence="16" key="1">
    <citation type="submission" date="2020-11" db="EMBL/GenBank/DDBJ databases">
        <authorList>
            <person name="Tran Van P."/>
        </authorList>
    </citation>
    <scope>NUCLEOTIDE SEQUENCE</scope>
</reference>
<dbReference type="SMART" id="SM00194">
    <property type="entry name" value="PTPc"/>
    <property type="match status" value="1"/>
</dbReference>
<comment type="subcellular location">
    <subcellularLocation>
        <location evidence="1">Cytoplasmic vesicle</location>
        <location evidence="1">Secretory vesicle membrane</location>
        <topology evidence="1">Single-pass type I membrane protein</topology>
    </subcellularLocation>
    <subcellularLocation>
        <location evidence="11">Synapse</location>
    </subcellularLocation>
</comment>
<feature type="region of interest" description="Disordered" evidence="12">
    <location>
        <begin position="709"/>
        <end position="734"/>
    </location>
</feature>
<evidence type="ECO:0000256" key="9">
    <source>
        <dbReference type="ARBA" id="ARBA00023180"/>
    </source>
</evidence>
<feature type="compositionally biased region" description="Basic and acidic residues" evidence="12">
    <location>
        <begin position="445"/>
        <end position="461"/>
    </location>
</feature>
<accession>A0A7R9IWC3</accession>
<dbReference type="PRINTS" id="PR00700">
    <property type="entry name" value="PRTYPHPHTASE"/>
</dbReference>
<dbReference type="InterPro" id="IPR000387">
    <property type="entry name" value="Tyr_Pase_dom"/>
</dbReference>
<keyword evidence="2" id="KW-0597">Phosphoprotein</keyword>
<dbReference type="PROSITE" id="PS50056">
    <property type="entry name" value="TYR_PHOSPHATASE_2"/>
    <property type="match status" value="1"/>
</dbReference>
<evidence type="ECO:0000256" key="7">
    <source>
        <dbReference type="ARBA" id="ARBA00023136"/>
    </source>
</evidence>
<evidence type="ECO:0000256" key="13">
    <source>
        <dbReference type="SAM" id="Phobius"/>
    </source>
</evidence>
<dbReference type="InterPro" id="IPR029021">
    <property type="entry name" value="Prot-tyrosine_phosphatase-like"/>
</dbReference>
<dbReference type="PROSITE" id="PS00383">
    <property type="entry name" value="TYR_PHOSPHATASE_1"/>
    <property type="match status" value="1"/>
</dbReference>
<dbReference type="InterPro" id="IPR021613">
    <property type="entry name" value="Receptor_IA-2_dom"/>
</dbReference>
<dbReference type="PROSITE" id="PS50055">
    <property type="entry name" value="TYR_PHOSPHATASE_PTP"/>
    <property type="match status" value="1"/>
</dbReference>
<keyword evidence="10" id="KW-0968">Cytoplasmic vesicle</keyword>
<feature type="region of interest" description="Disordered" evidence="12">
    <location>
        <begin position="170"/>
        <end position="283"/>
    </location>
</feature>
<gene>
    <name evidence="16" type="ORF">TCMB3V08_LOCUS672</name>
</gene>
<dbReference type="InterPro" id="IPR016130">
    <property type="entry name" value="Tyr_Pase_AS"/>
</dbReference>
<feature type="transmembrane region" description="Helical" evidence="13">
    <location>
        <begin position="634"/>
        <end position="658"/>
    </location>
</feature>
<keyword evidence="9" id="KW-0325">Glycoprotein</keyword>
<sequence length="1130" mass="127529">MQRLFSLGYRWSHIYTQCVLQAMLESFRYQTEYGDSVCDTLIDQDLEVALKVTEEDGEEVDPESVAYVKFTPSAANPHAEFADEVYFPPLVDDEIDPNLVVGLRVRDVDKGAEYYQFPESLLTKKSYTEQYQRNIPMDAESLLLGRLLGSPQVFNTFYNTPDEFRAGIETRDVDEEDQYEQAEDTEQKVTLNRHLNILEEPRMGDGDDQQTPPQSSRQHGTPVGSRTGDGNDRITSQSGPHYNTPDGFRAGQETREEGRGGNERVDLTFSQDYNTPDRFRQGQESRDDVVFLDQDLREELLRFAGDDDNEIPGNLGEFPMKERFTEGFQAQGSSRIKVPTRHLSPEVQQLASMFHDSKNTYQHQASKGTGYTEGGLVFLPEHRNSATEPGSMSSRAEQAVLQDVLDDGLDELLGEYDAVDAGFKRRERLDVKKPGPQFSTNNYAFHHDGGEKEEAANDKNGRRAQLNMPRPTSRRNSGNEETVSNGQGDDETKDNHLDATPHESPEKKEVVFSAGVPTSTALRYDVVDTTYAYVAFKTSIYEWEKGSTIVKKVAELLKLPFKTFKNIRVDNNEVTFKVGPNAQHLNASEVAKRIVDIKEELQTQTGVEVTSAGIGDKTKLPLVHAAGTESEHEMYILVFFMCGMLAAVMVAAAALYLIRRHTRSRDKLNNLTAPDSEASKDYQELCRARMATKSQQDKPEPLHVGQRIASLSRESEGSNNSPSSRSSTSSWSEEPALTNMDISTGHMVLIVLFVRQQSYMEDHLKNKDRLEQEWVGLCAYEAEPCAITLALKPENANKNRYPDILPYDHARLVLNDLTNISGSDYINASTIQTDHDPRNPAYIATQGALPHTAPDFWQMVWEQGSVVMVMLTRLTENGNAMCHRYWPEEGSELYHIYEVHLVSEHIWCDDYLVRSFYLKNLKTGETRTVTQFHFLSWPDGGVPLSTKALLEFRRKVNKSYRGRSCPIVVHCSDGVGRTGTYCLIDMVLNRMAKGAKEIDIAATLEHIRDQRPQMVRTKQQFEFVLMAVAEEVNAILKSLPPQQQQPSQTPTAQQPQQQPAKQQVNLFPGWWLYFLFPLPNRDVNQVLESPYLSLAQDETNALANYPNELGLDIKGVLPIKGLTQSTATMD</sequence>
<dbReference type="PANTHER" id="PTHR46106">
    <property type="entry name" value="IA-2 PROTEIN TYROSINE PHOSPHATASE, ISOFORM C"/>
    <property type="match status" value="1"/>
</dbReference>
<dbReference type="Gene3D" id="3.30.70.2470">
    <property type="entry name" value="Protein-tyrosine phosphatase receptor IA-2 ectodomain"/>
    <property type="match status" value="1"/>
</dbReference>
<dbReference type="InterPro" id="IPR038112">
    <property type="entry name" value="Receptor_IA-2_ectodomain_sf"/>
</dbReference>
<dbReference type="GO" id="GO:0004725">
    <property type="term" value="F:protein tyrosine phosphatase activity"/>
    <property type="evidence" value="ECO:0007669"/>
    <property type="project" value="InterPro"/>
</dbReference>
<dbReference type="GO" id="GO:0048666">
    <property type="term" value="P:neuron development"/>
    <property type="evidence" value="ECO:0007669"/>
    <property type="project" value="UniProtKB-ARBA"/>
</dbReference>
<dbReference type="FunFam" id="3.90.190.10:FF:000017">
    <property type="entry name" value="receptor-type tyrosine-protein phosphatase-like N isoform X2"/>
    <property type="match status" value="1"/>
</dbReference>
<evidence type="ECO:0000256" key="4">
    <source>
        <dbReference type="ARBA" id="ARBA00022729"/>
    </source>
</evidence>
<evidence type="ECO:0000256" key="2">
    <source>
        <dbReference type="ARBA" id="ARBA00022553"/>
    </source>
</evidence>
<evidence type="ECO:0000256" key="11">
    <source>
        <dbReference type="ARBA" id="ARBA00034103"/>
    </source>
</evidence>
<keyword evidence="4" id="KW-0732">Signal</keyword>
<feature type="compositionally biased region" description="Polar residues" evidence="12">
    <location>
        <begin position="209"/>
        <end position="219"/>
    </location>
</feature>
<evidence type="ECO:0000256" key="1">
    <source>
        <dbReference type="ARBA" id="ARBA00004212"/>
    </source>
</evidence>
<dbReference type="InterPro" id="IPR000242">
    <property type="entry name" value="PTP_cat"/>
</dbReference>
<dbReference type="InterPro" id="IPR033522">
    <property type="entry name" value="IA-2/IA-2_beta"/>
</dbReference>
<keyword evidence="6" id="KW-0770">Synapse</keyword>
<name>A0A7R9IWC3_TIMCA</name>
<keyword evidence="5 13" id="KW-1133">Transmembrane helix</keyword>
<dbReference type="PANTHER" id="PTHR46106:SF4">
    <property type="entry name" value="IA-2 PROTEIN TYROSINE PHOSPHATASE, ISOFORM C"/>
    <property type="match status" value="1"/>
</dbReference>
<feature type="compositionally biased region" description="Basic and acidic residues" evidence="12">
    <location>
        <begin position="493"/>
        <end position="510"/>
    </location>
</feature>
<feature type="compositionally biased region" description="Low complexity" evidence="12">
    <location>
        <begin position="717"/>
        <end position="734"/>
    </location>
</feature>
<dbReference type="GO" id="GO:0030141">
    <property type="term" value="C:secretory granule"/>
    <property type="evidence" value="ECO:0007669"/>
    <property type="project" value="InterPro"/>
</dbReference>
<feature type="region of interest" description="Disordered" evidence="12">
    <location>
        <begin position="1040"/>
        <end position="1059"/>
    </location>
</feature>
<keyword evidence="3 13" id="KW-0812">Transmembrane</keyword>
<dbReference type="EMBL" id="OE179177">
    <property type="protein sequence ID" value="CAD7567895.1"/>
    <property type="molecule type" value="Genomic_DNA"/>
</dbReference>
<evidence type="ECO:0000256" key="12">
    <source>
        <dbReference type="SAM" id="MobiDB-lite"/>
    </source>
</evidence>
<feature type="domain" description="Tyrosine specific protein phosphatases" evidence="15">
    <location>
        <begin position="950"/>
        <end position="1022"/>
    </location>
</feature>
<keyword evidence="7 13" id="KW-0472">Membrane</keyword>
<dbReference type="GO" id="GO:0045202">
    <property type="term" value="C:synapse"/>
    <property type="evidence" value="ECO:0007669"/>
    <property type="project" value="UniProtKB-SubCell"/>
</dbReference>
<evidence type="ECO:0000259" key="14">
    <source>
        <dbReference type="PROSITE" id="PS50055"/>
    </source>
</evidence>
<dbReference type="Pfam" id="PF00102">
    <property type="entry name" value="Y_phosphatase"/>
    <property type="match status" value="1"/>
</dbReference>
<feature type="compositionally biased region" description="Polar residues" evidence="12">
    <location>
        <begin position="474"/>
        <end position="487"/>
    </location>
</feature>
<keyword evidence="8" id="KW-0675">Receptor</keyword>
<evidence type="ECO:0000313" key="16">
    <source>
        <dbReference type="EMBL" id="CAD7567895.1"/>
    </source>
</evidence>
<dbReference type="Pfam" id="PF11548">
    <property type="entry name" value="Receptor_IA-2"/>
    <property type="match status" value="1"/>
</dbReference>
<proteinExistence type="predicted"/>
<evidence type="ECO:0000256" key="5">
    <source>
        <dbReference type="ARBA" id="ARBA00022989"/>
    </source>
</evidence>
<evidence type="ECO:0000256" key="10">
    <source>
        <dbReference type="ARBA" id="ARBA00023329"/>
    </source>
</evidence>
<feature type="domain" description="Tyrosine-protein phosphatase" evidence="14">
    <location>
        <begin position="770"/>
        <end position="1031"/>
    </location>
</feature>
<dbReference type="GO" id="GO:0051046">
    <property type="term" value="P:regulation of secretion"/>
    <property type="evidence" value="ECO:0007669"/>
    <property type="project" value="TreeGrafter"/>
</dbReference>
<feature type="compositionally biased region" description="Acidic residues" evidence="12">
    <location>
        <begin position="172"/>
        <end position="184"/>
    </location>
</feature>
<dbReference type="Gene3D" id="3.90.190.10">
    <property type="entry name" value="Protein tyrosine phosphatase superfamily"/>
    <property type="match status" value="1"/>
</dbReference>
<dbReference type="GO" id="GO:0030658">
    <property type="term" value="C:transport vesicle membrane"/>
    <property type="evidence" value="ECO:0007669"/>
    <property type="project" value="UniProtKB-SubCell"/>
</dbReference>
<organism evidence="16">
    <name type="scientific">Timema californicum</name>
    <name type="common">California timema</name>
    <name type="synonym">Walking stick</name>
    <dbReference type="NCBI Taxonomy" id="61474"/>
    <lineage>
        <taxon>Eukaryota</taxon>
        <taxon>Metazoa</taxon>
        <taxon>Ecdysozoa</taxon>
        <taxon>Arthropoda</taxon>
        <taxon>Hexapoda</taxon>
        <taxon>Insecta</taxon>
        <taxon>Pterygota</taxon>
        <taxon>Neoptera</taxon>
        <taxon>Polyneoptera</taxon>
        <taxon>Phasmatodea</taxon>
        <taxon>Timematodea</taxon>
        <taxon>Timematoidea</taxon>
        <taxon>Timematidae</taxon>
        <taxon>Timema</taxon>
    </lineage>
</organism>
<feature type="compositionally biased region" description="Basic and acidic residues" evidence="12">
    <location>
        <begin position="196"/>
        <end position="205"/>
    </location>
</feature>
<dbReference type="SUPFAM" id="SSF52799">
    <property type="entry name" value="(Phosphotyrosine protein) phosphatases II"/>
    <property type="match status" value="1"/>
</dbReference>
<evidence type="ECO:0000259" key="15">
    <source>
        <dbReference type="PROSITE" id="PS50056"/>
    </source>
</evidence>